<evidence type="ECO:0000256" key="2">
    <source>
        <dbReference type="ARBA" id="ARBA00022475"/>
    </source>
</evidence>
<comment type="subcellular location">
    <subcellularLocation>
        <location evidence="1">Cell membrane</location>
        <topology evidence="1">Single-pass type I membrane protein</topology>
    </subcellularLocation>
</comment>
<dbReference type="PANTHER" id="PTHR44170">
    <property type="entry name" value="PROTEIN SIDEKICK"/>
    <property type="match status" value="1"/>
</dbReference>
<evidence type="ECO:0000256" key="10">
    <source>
        <dbReference type="ARBA" id="ARBA00023180"/>
    </source>
</evidence>
<dbReference type="Pfam" id="PF00041">
    <property type="entry name" value="fn3"/>
    <property type="match status" value="3"/>
</dbReference>
<dbReference type="PRINTS" id="PR00014">
    <property type="entry name" value="FNTYPEIII"/>
</dbReference>
<dbReference type="GO" id="GO:0030424">
    <property type="term" value="C:axon"/>
    <property type="evidence" value="ECO:0007669"/>
    <property type="project" value="TreeGrafter"/>
</dbReference>
<keyword evidence="6" id="KW-0130">Cell adhesion</keyword>
<dbReference type="EMBL" id="JASPKZ010007733">
    <property type="protein sequence ID" value="KAJ9582818.1"/>
    <property type="molecule type" value="Genomic_DNA"/>
</dbReference>
<dbReference type="Pfam" id="PF25059">
    <property type="entry name" value="FN3_DSCAM-DSCAML_C"/>
    <property type="match status" value="1"/>
</dbReference>
<dbReference type="PANTHER" id="PTHR44170:SF53">
    <property type="entry name" value="DS CELL ADHESION MOLECULE LIKE 1"/>
    <property type="match status" value="1"/>
</dbReference>
<keyword evidence="9" id="KW-1015">Disulfide bond</keyword>
<dbReference type="InterPro" id="IPR036116">
    <property type="entry name" value="FN3_sf"/>
</dbReference>
<dbReference type="InterPro" id="IPR003598">
    <property type="entry name" value="Ig_sub2"/>
</dbReference>
<dbReference type="SMART" id="SM00060">
    <property type="entry name" value="FN3"/>
    <property type="match status" value="4"/>
</dbReference>
<keyword evidence="10" id="KW-0325">Glycoprotein</keyword>
<evidence type="ECO:0000256" key="11">
    <source>
        <dbReference type="ARBA" id="ARBA00023319"/>
    </source>
</evidence>
<dbReference type="Proteomes" id="UP001233999">
    <property type="component" value="Unassembled WGS sequence"/>
</dbReference>
<evidence type="ECO:0000256" key="13">
    <source>
        <dbReference type="SAM" id="Phobius"/>
    </source>
</evidence>
<evidence type="ECO:0000256" key="8">
    <source>
        <dbReference type="ARBA" id="ARBA00023136"/>
    </source>
</evidence>
<evidence type="ECO:0000313" key="16">
    <source>
        <dbReference type="EMBL" id="KAJ9582818.1"/>
    </source>
</evidence>
<reference evidence="16" key="2">
    <citation type="submission" date="2023-05" db="EMBL/GenBank/DDBJ databases">
        <authorList>
            <person name="Fouks B."/>
        </authorList>
    </citation>
    <scope>NUCLEOTIDE SEQUENCE</scope>
    <source>
        <strain evidence="16">Stay&amp;Tobe</strain>
        <tissue evidence="16">Testes</tissue>
    </source>
</reference>
<dbReference type="SMART" id="SM00408">
    <property type="entry name" value="IGc2"/>
    <property type="match status" value="1"/>
</dbReference>
<reference evidence="16" key="1">
    <citation type="journal article" date="2023" name="IScience">
        <title>Live-bearing cockroach genome reveals convergent evolutionary mechanisms linked to viviparity in insects and beyond.</title>
        <authorList>
            <person name="Fouks B."/>
            <person name="Harrison M.C."/>
            <person name="Mikhailova A.A."/>
            <person name="Marchal E."/>
            <person name="English S."/>
            <person name="Carruthers M."/>
            <person name="Jennings E.C."/>
            <person name="Chiamaka E.L."/>
            <person name="Frigard R.A."/>
            <person name="Pippel M."/>
            <person name="Attardo G.M."/>
            <person name="Benoit J.B."/>
            <person name="Bornberg-Bauer E."/>
            <person name="Tobe S.S."/>
        </authorList>
    </citation>
    <scope>NUCLEOTIDE SEQUENCE</scope>
    <source>
        <strain evidence="16">Stay&amp;Tobe</strain>
    </source>
</reference>
<feature type="domain" description="Fibronectin type-III" evidence="15">
    <location>
        <begin position="386"/>
        <end position="480"/>
    </location>
</feature>
<dbReference type="GO" id="GO:0007411">
    <property type="term" value="P:axon guidance"/>
    <property type="evidence" value="ECO:0007669"/>
    <property type="project" value="TreeGrafter"/>
</dbReference>
<gene>
    <name evidence="16" type="ORF">L9F63_022837</name>
</gene>
<dbReference type="GO" id="GO:0005886">
    <property type="term" value="C:plasma membrane"/>
    <property type="evidence" value="ECO:0007669"/>
    <property type="project" value="TreeGrafter"/>
</dbReference>
<keyword evidence="5" id="KW-0677">Repeat</keyword>
<evidence type="ECO:0000256" key="7">
    <source>
        <dbReference type="ARBA" id="ARBA00022989"/>
    </source>
</evidence>
<dbReference type="PROSITE" id="PS50835">
    <property type="entry name" value="IG_LIKE"/>
    <property type="match status" value="1"/>
</dbReference>
<evidence type="ECO:0000256" key="3">
    <source>
        <dbReference type="ARBA" id="ARBA00022692"/>
    </source>
</evidence>
<feature type="domain" description="Ig-like" evidence="14">
    <location>
        <begin position="285"/>
        <end position="378"/>
    </location>
</feature>
<organism evidence="16 17">
    <name type="scientific">Diploptera punctata</name>
    <name type="common">Pacific beetle cockroach</name>
    <dbReference type="NCBI Taxonomy" id="6984"/>
    <lineage>
        <taxon>Eukaryota</taxon>
        <taxon>Metazoa</taxon>
        <taxon>Ecdysozoa</taxon>
        <taxon>Arthropoda</taxon>
        <taxon>Hexapoda</taxon>
        <taxon>Insecta</taxon>
        <taxon>Pterygota</taxon>
        <taxon>Neoptera</taxon>
        <taxon>Polyneoptera</taxon>
        <taxon>Dictyoptera</taxon>
        <taxon>Blattodea</taxon>
        <taxon>Blaberoidea</taxon>
        <taxon>Blaberidae</taxon>
        <taxon>Diplopterinae</taxon>
        <taxon>Diploptera</taxon>
    </lineage>
</organism>
<comment type="caution">
    <text evidence="16">The sequence shown here is derived from an EMBL/GenBank/DDBJ whole genome shotgun (WGS) entry which is preliminary data.</text>
</comment>
<evidence type="ECO:0000256" key="12">
    <source>
        <dbReference type="SAM" id="MobiDB-lite"/>
    </source>
</evidence>
<dbReference type="SUPFAM" id="SSF49265">
    <property type="entry name" value="Fibronectin type III"/>
    <property type="match status" value="3"/>
</dbReference>
<dbReference type="InterPro" id="IPR056754">
    <property type="entry name" value="DSCAM/DSCAML_C"/>
</dbReference>
<keyword evidence="11" id="KW-0393">Immunoglobulin domain</keyword>
<dbReference type="Pfam" id="PF13927">
    <property type="entry name" value="Ig_3"/>
    <property type="match status" value="1"/>
</dbReference>
<feature type="domain" description="Fibronectin type-III" evidence="15">
    <location>
        <begin position="1"/>
        <end position="40"/>
    </location>
</feature>
<evidence type="ECO:0000256" key="6">
    <source>
        <dbReference type="ARBA" id="ARBA00022889"/>
    </source>
</evidence>
<dbReference type="InterPro" id="IPR003961">
    <property type="entry name" value="FN3_dom"/>
</dbReference>
<sequence>MTATVTGLLPATMYRLRVLAENELGEGEPSEPVMLRTEGETPTGEPQGVAVTAIASDTLRVTWTAPLQHLWNGEILGYYVGYREHGSGRPSGYNFTTVKAHANGAGVAVLTDLKKYRKYGVVIQAFNEKGPGPMSAEIVAQTLEDVPTAPPLDIKCESRSAQSIALSWQPPPQLFQNGRIQGYKVYYENVDEWPPAPEPPRRLKVIASSPTSLMVSWMKPLRTNGHLTSYGVYWRVLKAGQERDLMKRHLPPKNTHYEVLDLHKGEAYEFWVTASTRVGEGQSTPVVYATISNRVPAAIISFGEAISVRRRGSVHMPCLAVGIPPPERTWFDTERKSIIGNPFNIQSNGTLYISDIQRQHQGNYTCSVNNAHGTDEIIYFLRVLVLPSAPLLRIAARGSTWLQIQWSAVENGGSAVRGFILNFRQEEGGEWEERSLSRDATFYRLHGLSCGTEYQLQLMAFNSVGSGAPSLTLVSRTDGGLPLKPAHGEFIESNPSNVTLHLKAWSENGCPITAFSIEYREIREIFEGGWLTAGNNIQKRDVFTISGLWPGMRYVIRVAATNSAGTTVAEYVVSTLSGGTLGPDSVQVESEQAVPAYLDIGVVLPIAISLLTLIALSVGVFICLRRKPGDEGMDHEIDGNLSQGAGDSTHDAQAMVGIG</sequence>
<feature type="domain" description="Fibronectin type-III" evidence="15">
    <location>
        <begin position="45"/>
        <end position="145"/>
    </location>
</feature>
<dbReference type="Gene3D" id="2.60.40.10">
    <property type="entry name" value="Immunoglobulins"/>
    <property type="match status" value="7"/>
</dbReference>
<dbReference type="InterPro" id="IPR003599">
    <property type="entry name" value="Ig_sub"/>
</dbReference>
<accession>A0AAD7ZN08</accession>
<dbReference type="PROSITE" id="PS50853">
    <property type="entry name" value="FN3"/>
    <property type="match status" value="5"/>
</dbReference>
<dbReference type="AlphaFoldDB" id="A0AAD7ZN08"/>
<evidence type="ECO:0000256" key="1">
    <source>
        <dbReference type="ARBA" id="ARBA00004251"/>
    </source>
</evidence>
<evidence type="ECO:0000259" key="14">
    <source>
        <dbReference type="PROSITE" id="PS50835"/>
    </source>
</evidence>
<keyword evidence="4" id="KW-0732">Signal</keyword>
<dbReference type="FunFam" id="2.60.40.10:FF:000120">
    <property type="entry name" value="Down syndrome cell adhesion molecule like 1"/>
    <property type="match status" value="1"/>
</dbReference>
<dbReference type="SUPFAM" id="SSF48726">
    <property type="entry name" value="Immunoglobulin"/>
    <property type="match status" value="1"/>
</dbReference>
<keyword evidence="2" id="KW-1003">Cell membrane</keyword>
<evidence type="ECO:0000256" key="4">
    <source>
        <dbReference type="ARBA" id="ARBA00022729"/>
    </source>
</evidence>
<evidence type="ECO:0000313" key="17">
    <source>
        <dbReference type="Proteomes" id="UP001233999"/>
    </source>
</evidence>
<feature type="transmembrane region" description="Helical" evidence="13">
    <location>
        <begin position="602"/>
        <end position="624"/>
    </location>
</feature>
<protein>
    <recommendedName>
        <fullName evidence="18">Down syndrome cell adhesion molecule-like protein Dscam2</fullName>
    </recommendedName>
</protein>
<keyword evidence="7 13" id="KW-1133">Transmembrane helix</keyword>
<evidence type="ECO:0000256" key="5">
    <source>
        <dbReference type="ARBA" id="ARBA00022737"/>
    </source>
</evidence>
<name>A0AAD7ZN08_DIPPU</name>
<keyword evidence="3 13" id="KW-0812">Transmembrane</keyword>
<evidence type="ECO:0000256" key="9">
    <source>
        <dbReference type="ARBA" id="ARBA00023157"/>
    </source>
</evidence>
<dbReference type="GO" id="GO:0007420">
    <property type="term" value="P:brain development"/>
    <property type="evidence" value="ECO:0007669"/>
    <property type="project" value="TreeGrafter"/>
</dbReference>
<dbReference type="InterPro" id="IPR013783">
    <property type="entry name" value="Ig-like_fold"/>
</dbReference>
<dbReference type="GO" id="GO:0098632">
    <property type="term" value="F:cell-cell adhesion mediator activity"/>
    <property type="evidence" value="ECO:0007669"/>
    <property type="project" value="TreeGrafter"/>
</dbReference>
<dbReference type="InterPro" id="IPR036179">
    <property type="entry name" value="Ig-like_dom_sf"/>
</dbReference>
<dbReference type="InterPro" id="IPR007110">
    <property type="entry name" value="Ig-like_dom"/>
</dbReference>
<keyword evidence="17" id="KW-1185">Reference proteome</keyword>
<feature type="region of interest" description="Disordered" evidence="12">
    <location>
        <begin position="25"/>
        <end position="45"/>
    </location>
</feature>
<evidence type="ECO:0008006" key="18">
    <source>
        <dbReference type="Google" id="ProtNLM"/>
    </source>
</evidence>
<feature type="domain" description="Fibronectin type-III" evidence="15">
    <location>
        <begin position="484"/>
        <end position="584"/>
    </location>
</feature>
<evidence type="ECO:0000259" key="15">
    <source>
        <dbReference type="PROSITE" id="PS50853"/>
    </source>
</evidence>
<feature type="domain" description="Fibronectin type-III" evidence="15">
    <location>
        <begin position="199"/>
        <end position="294"/>
    </location>
</feature>
<dbReference type="CDD" id="cd00096">
    <property type="entry name" value="Ig"/>
    <property type="match status" value="1"/>
</dbReference>
<dbReference type="CDD" id="cd00063">
    <property type="entry name" value="FN3"/>
    <property type="match status" value="5"/>
</dbReference>
<keyword evidence="8 13" id="KW-0472">Membrane</keyword>
<proteinExistence type="predicted"/>
<dbReference type="SMART" id="SM00409">
    <property type="entry name" value="IG"/>
    <property type="match status" value="1"/>
</dbReference>